<dbReference type="Gene3D" id="3.40.430.10">
    <property type="entry name" value="Dihydrofolate Reductase, subunit A"/>
    <property type="match status" value="1"/>
</dbReference>
<dbReference type="SUPFAM" id="SSF53597">
    <property type="entry name" value="Dihydrofolate reductase-like"/>
    <property type="match status" value="1"/>
</dbReference>
<comment type="catalytic activity">
    <reaction evidence="9">
        <text>2,5-diamino-6-(1-D-ribitylamino)pyrimidin-4(3H)-one 5'-phosphate + NADP(+) = 2,5-diamino-6-(1-D-ribosylamino)pyrimidin-4(3H)-one 5'-phosphate + NADPH + H(+)</text>
        <dbReference type="Rhea" id="RHEA:27278"/>
        <dbReference type="ChEBI" id="CHEBI:15378"/>
        <dbReference type="ChEBI" id="CHEBI:57783"/>
        <dbReference type="ChEBI" id="CHEBI:58349"/>
        <dbReference type="ChEBI" id="CHEBI:58890"/>
        <dbReference type="ChEBI" id="CHEBI:59545"/>
        <dbReference type="EC" id="1.1.1.302"/>
    </reaction>
</comment>
<evidence type="ECO:0000256" key="7">
    <source>
        <dbReference type="ARBA" id="ARBA00031630"/>
    </source>
</evidence>
<evidence type="ECO:0000313" key="13">
    <source>
        <dbReference type="Proteomes" id="UP000593566"/>
    </source>
</evidence>
<name>A0A8H6CDU1_9LECA</name>
<evidence type="ECO:0000256" key="4">
    <source>
        <dbReference type="ARBA" id="ARBA00015035"/>
    </source>
</evidence>
<evidence type="ECO:0000256" key="9">
    <source>
        <dbReference type="ARBA" id="ARBA00049020"/>
    </source>
</evidence>
<evidence type="ECO:0000256" key="8">
    <source>
        <dbReference type="ARBA" id="ARBA00047550"/>
    </source>
</evidence>
<feature type="compositionally biased region" description="Polar residues" evidence="10">
    <location>
        <begin position="12"/>
        <end position="34"/>
    </location>
</feature>
<feature type="domain" description="Bacterial bifunctional deaminase-reductase C-terminal" evidence="11">
    <location>
        <begin position="319"/>
        <end position="551"/>
    </location>
</feature>
<dbReference type="GO" id="GO:0008703">
    <property type="term" value="F:5-amino-6-(5-phosphoribosylamino)uracil reductase activity"/>
    <property type="evidence" value="ECO:0007669"/>
    <property type="project" value="InterPro"/>
</dbReference>
<evidence type="ECO:0000256" key="6">
    <source>
        <dbReference type="ARBA" id="ARBA00030073"/>
    </source>
</evidence>
<dbReference type="InterPro" id="IPR024072">
    <property type="entry name" value="DHFR-like_dom_sf"/>
</dbReference>
<dbReference type="InterPro" id="IPR050765">
    <property type="entry name" value="Riboflavin_Biosynth_HTPR"/>
</dbReference>
<dbReference type="GeneID" id="59330142"/>
<evidence type="ECO:0000256" key="10">
    <source>
        <dbReference type="SAM" id="MobiDB-lite"/>
    </source>
</evidence>
<comment type="function">
    <text evidence="1">Catalyzes an early step in riboflavin biosynthesis, the NADPH-dependent reduction of the ribose side chain of 2,5-diamino-6-ribosylamino-4(3H)-pyrimidinone 5'-phosphate, yielding 2,5-diamino-6-ribitylamino-4(3H)-pyrimidinone 5'-phosphate.</text>
</comment>
<keyword evidence="13" id="KW-1185">Reference proteome</keyword>
<dbReference type="AlphaFoldDB" id="A0A8H6CDU1"/>
<dbReference type="InterPro" id="IPR002734">
    <property type="entry name" value="RibDG_C"/>
</dbReference>
<sequence>MADDELSPHDGSPNSGQQLDPNLFNHPNTPNQNPIPEGQDQILLPTRSLNDLLHPPRDLALMRERLFEVKDKIELQVDEFERYWPYVDNVWVRQHKAGTDKTGRVFTDYYACRLQRPTYTPKAVDTPRREGQPTRKKQIREGGTCQMRLKTIRYEGGYSGYTILKVGDETQHTHDLDHIDKIKRTSVLMEVARSEVMKGYMPASVFTVMNEDTEKLTAAGGRYLNRNDVRNASQHWRQIHREELRVHEGYKYDHGNGIVRHDGVSSTAKINGDSQMVDPALSDITPLPPGTLRFPSASRAFLEPYLPPKEPTINASGLPHVTLTYATSMDSSLALAPGMQTLISGPESKAMTHYLRSKHDAIVIGVGTATVDDPALNCRLEGVGGFGGLGWEGQPRPVIIDPGARWMITPQSKVLQAVQSGKGRGPWVIMAPGFAMDPMRLELLKYYGGKYLGLTEFDKKWRLRWEAILKALAAEGIKSVMIEGGSMVINDLLQLENSHFISSVVTTIAPTYLGRGGVGVSPAPRHDPTGRPQPAVRFEDVRWQPLGVDVVMCGRPRC</sequence>
<organism evidence="12 13">
    <name type="scientific">Letharia lupina</name>
    <dbReference type="NCBI Taxonomy" id="560253"/>
    <lineage>
        <taxon>Eukaryota</taxon>
        <taxon>Fungi</taxon>
        <taxon>Dikarya</taxon>
        <taxon>Ascomycota</taxon>
        <taxon>Pezizomycotina</taxon>
        <taxon>Lecanoromycetes</taxon>
        <taxon>OSLEUM clade</taxon>
        <taxon>Lecanoromycetidae</taxon>
        <taxon>Lecanorales</taxon>
        <taxon>Lecanorineae</taxon>
        <taxon>Parmeliaceae</taxon>
        <taxon>Letharia</taxon>
    </lineage>
</organism>
<dbReference type="GO" id="GO:0009231">
    <property type="term" value="P:riboflavin biosynthetic process"/>
    <property type="evidence" value="ECO:0007669"/>
    <property type="project" value="UniProtKB-KW"/>
</dbReference>
<gene>
    <name evidence="12" type="ORF">HO133_001728</name>
</gene>
<evidence type="ECO:0000256" key="1">
    <source>
        <dbReference type="ARBA" id="ARBA00003555"/>
    </source>
</evidence>
<proteinExistence type="inferred from homology"/>
<protein>
    <recommendedName>
        <fullName evidence="4">2,5-diamino-6-ribosylamino-4(3H)-pyrimidinone 5'-phosphate reductase</fullName>
        <ecNumber evidence="3">1.1.1.302</ecNumber>
    </recommendedName>
    <alternativeName>
        <fullName evidence="7">2,5-diamino-6-(5-phospho-D-ribosylamino)pyrimidin-4(3H)-one reductase</fullName>
    </alternativeName>
    <alternativeName>
        <fullName evidence="6">2,5-diamino-6-ribitylamino-4(3H)-pyrimidinone 5'-phosphate synthase</fullName>
    </alternativeName>
</protein>
<dbReference type="Proteomes" id="UP000593566">
    <property type="component" value="Unassembled WGS sequence"/>
</dbReference>
<evidence type="ECO:0000256" key="2">
    <source>
        <dbReference type="ARBA" id="ARBA00009723"/>
    </source>
</evidence>
<comment type="catalytic activity">
    <reaction evidence="8">
        <text>2,5-diamino-6-(1-D-ribitylamino)pyrimidin-4(3H)-one 5'-phosphate + NAD(+) = 2,5-diamino-6-(1-D-ribosylamino)pyrimidin-4(3H)-one 5'-phosphate + NADH + H(+)</text>
        <dbReference type="Rhea" id="RHEA:27274"/>
        <dbReference type="ChEBI" id="CHEBI:15378"/>
        <dbReference type="ChEBI" id="CHEBI:57540"/>
        <dbReference type="ChEBI" id="CHEBI:57945"/>
        <dbReference type="ChEBI" id="CHEBI:58890"/>
        <dbReference type="ChEBI" id="CHEBI:59545"/>
        <dbReference type="EC" id="1.1.1.302"/>
    </reaction>
</comment>
<dbReference type="PANTHER" id="PTHR38011:SF8">
    <property type="entry name" value="2,5-DIAMINO-6-RIBOSYLAMINO-4(3H)-PYRIMIDINONE 5'-PHOSPHATE REDUCTASE"/>
    <property type="match status" value="1"/>
</dbReference>
<evidence type="ECO:0000259" key="11">
    <source>
        <dbReference type="Pfam" id="PF01872"/>
    </source>
</evidence>
<evidence type="ECO:0000256" key="5">
    <source>
        <dbReference type="ARBA" id="ARBA00022619"/>
    </source>
</evidence>
<keyword evidence="5" id="KW-0686">Riboflavin biosynthesis</keyword>
<dbReference type="PANTHER" id="PTHR38011">
    <property type="entry name" value="DIHYDROFOLATE REDUCTASE FAMILY PROTEIN (AFU_ORTHOLOGUE AFUA_8G06820)"/>
    <property type="match status" value="1"/>
</dbReference>
<dbReference type="Pfam" id="PF01872">
    <property type="entry name" value="RibD_C"/>
    <property type="match status" value="1"/>
</dbReference>
<comment type="similarity">
    <text evidence="2">Belongs to the HTP reductase family.</text>
</comment>
<reference evidence="12 13" key="1">
    <citation type="journal article" date="2020" name="Genomics">
        <title>Complete, high-quality genomes from long-read metagenomic sequencing of two wolf lichen thalli reveals enigmatic genome architecture.</title>
        <authorList>
            <person name="McKenzie S.K."/>
            <person name="Walston R.F."/>
            <person name="Allen J.L."/>
        </authorList>
    </citation>
    <scope>NUCLEOTIDE SEQUENCE [LARGE SCALE GENOMIC DNA]</scope>
    <source>
        <strain evidence="12">WasteWater1</strain>
    </source>
</reference>
<feature type="region of interest" description="Disordered" evidence="10">
    <location>
        <begin position="1"/>
        <end position="39"/>
    </location>
</feature>
<evidence type="ECO:0000256" key="3">
    <source>
        <dbReference type="ARBA" id="ARBA00012851"/>
    </source>
</evidence>
<accession>A0A8H6CDU1</accession>
<evidence type="ECO:0000313" key="12">
    <source>
        <dbReference type="EMBL" id="KAF6221760.1"/>
    </source>
</evidence>
<dbReference type="EC" id="1.1.1.302" evidence="3"/>
<comment type="caution">
    <text evidence="12">The sequence shown here is derived from an EMBL/GenBank/DDBJ whole genome shotgun (WGS) entry which is preliminary data.</text>
</comment>
<dbReference type="EMBL" id="JACCJB010000013">
    <property type="protein sequence ID" value="KAF6221760.1"/>
    <property type="molecule type" value="Genomic_DNA"/>
</dbReference>
<dbReference type="RefSeq" id="XP_037151195.1">
    <property type="nucleotide sequence ID" value="XM_037292656.1"/>
</dbReference>